<feature type="coiled-coil region" evidence="1">
    <location>
        <begin position="5"/>
        <end position="32"/>
    </location>
</feature>
<organism evidence="3">
    <name type="scientific">Aceria tosichella</name>
    <name type="common">wheat curl mite</name>
    <dbReference type="NCBI Taxonomy" id="561515"/>
    <lineage>
        <taxon>Eukaryota</taxon>
        <taxon>Metazoa</taxon>
        <taxon>Ecdysozoa</taxon>
        <taxon>Arthropoda</taxon>
        <taxon>Chelicerata</taxon>
        <taxon>Arachnida</taxon>
        <taxon>Acari</taxon>
        <taxon>Acariformes</taxon>
        <taxon>Trombidiformes</taxon>
        <taxon>Prostigmata</taxon>
        <taxon>Eupodina</taxon>
        <taxon>Eriophyoidea</taxon>
        <taxon>Eriophyidae</taxon>
        <taxon>Eriophyinae</taxon>
        <taxon>Aceriini</taxon>
        <taxon>Aceria</taxon>
    </lineage>
</organism>
<feature type="compositionally biased region" description="Basic residues" evidence="2">
    <location>
        <begin position="97"/>
        <end position="110"/>
    </location>
</feature>
<evidence type="ECO:0000256" key="2">
    <source>
        <dbReference type="SAM" id="MobiDB-lite"/>
    </source>
</evidence>
<dbReference type="AlphaFoldDB" id="A0A6G1S4U4"/>
<gene>
    <name evidence="3" type="primary">llph</name>
    <name evidence="3" type="ORF">g.3892</name>
</gene>
<protein>
    <submittedName>
        <fullName evidence="3">Protein LLP</fullName>
    </submittedName>
</protein>
<evidence type="ECO:0000256" key="1">
    <source>
        <dbReference type="SAM" id="Coils"/>
    </source>
</evidence>
<keyword evidence="1" id="KW-0175">Coiled coil</keyword>
<reference evidence="3" key="1">
    <citation type="submission" date="2018-10" db="EMBL/GenBank/DDBJ databases">
        <title>Transcriptome assembly of Aceria tosichella (Wheat curl mite) Type 2.</title>
        <authorList>
            <person name="Scully E.D."/>
            <person name="Geib S.M."/>
            <person name="Palmer N.A."/>
            <person name="Gupta A.K."/>
            <person name="Sarath G."/>
            <person name="Tatineni S."/>
        </authorList>
    </citation>
    <scope>NUCLEOTIDE SEQUENCE</scope>
    <source>
        <strain evidence="3">LincolnNE</strain>
    </source>
</reference>
<sequence>MAKSLRSKRKRKIRAEKRVVNAKKELVKLREVAAKLHGVKDQNGSITKESLESTIPDVHVTECPMQVDGQEAASTSKKHKVQIDARWMNQRKIKAIKSKIKKHNKKKSRRGGSAGLSSRKAKKIK</sequence>
<feature type="region of interest" description="Disordered" evidence="2">
    <location>
        <begin position="97"/>
        <end position="125"/>
    </location>
</feature>
<proteinExistence type="predicted"/>
<dbReference type="EMBL" id="GGYP01000211">
    <property type="protein sequence ID" value="MDE44982.1"/>
    <property type="molecule type" value="Transcribed_RNA"/>
</dbReference>
<accession>A0A6G1S4U4</accession>
<name>A0A6G1S4U4_9ACAR</name>
<evidence type="ECO:0000313" key="3">
    <source>
        <dbReference type="EMBL" id="MDE44982.1"/>
    </source>
</evidence>